<dbReference type="EMBL" id="JAMYJR010000059">
    <property type="protein sequence ID" value="MCO8277503.1"/>
    <property type="molecule type" value="Genomic_DNA"/>
</dbReference>
<organism evidence="4 5">
    <name type="scientific">Paractinoplanes aksuensis</name>
    <dbReference type="NCBI Taxonomy" id="2939490"/>
    <lineage>
        <taxon>Bacteria</taxon>
        <taxon>Bacillati</taxon>
        <taxon>Actinomycetota</taxon>
        <taxon>Actinomycetes</taxon>
        <taxon>Micromonosporales</taxon>
        <taxon>Micromonosporaceae</taxon>
        <taxon>Paractinoplanes</taxon>
    </lineage>
</organism>
<dbReference type="RefSeq" id="WP_253243516.1">
    <property type="nucleotide sequence ID" value="NZ_JAMYJR010000059.1"/>
</dbReference>
<name>A0ABT1E2Z3_9ACTN</name>
<feature type="region of interest" description="Disordered" evidence="1">
    <location>
        <begin position="430"/>
        <end position="451"/>
    </location>
</feature>
<feature type="transmembrane region" description="Helical" evidence="2">
    <location>
        <begin position="151"/>
        <end position="173"/>
    </location>
</feature>
<dbReference type="Gene3D" id="3.40.50.10140">
    <property type="entry name" value="Toll/interleukin-1 receptor homology (TIR) domain"/>
    <property type="match status" value="1"/>
</dbReference>
<feature type="transmembrane region" description="Helical" evidence="2">
    <location>
        <begin position="114"/>
        <end position="139"/>
    </location>
</feature>
<evidence type="ECO:0000313" key="4">
    <source>
        <dbReference type="EMBL" id="MCO8277503.1"/>
    </source>
</evidence>
<dbReference type="SUPFAM" id="SSF52200">
    <property type="entry name" value="Toll/Interleukin receptor TIR domain"/>
    <property type="match status" value="1"/>
</dbReference>
<feature type="transmembrane region" description="Helical" evidence="2">
    <location>
        <begin position="6"/>
        <end position="23"/>
    </location>
</feature>
<evidence type="ECO:0000256" key="2">
    <source>
        <dbReference type="SAM" id="Phobius"/>
    </source>
</evidence>
<dbReference type="SMART" id="SM00255">
    <property type="entry name" value="TIR"/>
    <property type="match status" value="1"/>
</dbReference>
<dbReference type="InterPro" id="IPR035897">
    <property type="entry name" value="Toll_tir_struct_dom_sf"/>
</dbReference>
<sequence length="451" mass="49081">MLIGVPAFWLQLPLVVHLVLSYPTGRIGRSGERRLVAVMAAGAAAASVVLLFTKTPVPLCADWCGPSPVRVVDDAALYLRLRGTALVIMLGLAFCGLVLLVRRTISSPRERRRSSVTTVVAGATVCLLSGSVINLLAAYRDDGRPAEGDATLSLLIGAAMVGALPLFFVAGLARQWLAFAAFGDVLPRARHMDPGDLEAMIARATGDPMLRIAYPTPEGWKNSAGRPYLLPAATEDIAVRRVGEPPRAALVHSPALAEEPNLFRSTLALIGIAFPPRTDQEPPPMPPPHVFISYLREDTAVVDRLATALRDHGIEVWLDRTHLIVGDRWPRVVKAAIRDGNFFIACFSPAYARRSRTHMNEEMTTAVEELRLRPRDRRWFLPVKLEPCAIPHLDLGAGETLETLHHVDLSQDWDAGVHQLLRAIEAGDVTAADRPPHSNADSVVPPEPGPW</sequence>
<proteinExistence type="predicted"/>
<dbReference type="InterPro" id="IPR000157">
    <property type="entry name" value="TIR_dom"/>
</dbReference>
<comment type="caution">
    <text evidence="4">The sequence shown here is derived from an EMBL/GenBank/DDBJ whole genome shotgun (WGS) entry which is preliminary data.</text>
</comment>
<evidence type="ECO:0000259" key="3">
    <source>
        <dbReference type="SMART" id="SM00255"/>
    </source>
</evidence>
<feature type="transmembrane region" description="Helical" evidence="2">
    <location>
        <begin position="35"/>
        <end position="53"/>
    </location>
</feature>
<gene>
    <name evidence="4" type="ORF">M1L60_43680</name>
</gene>
<dbReference type="Proteomes" id="UP001523369">
    <property type="component" value="Unassembled WGS sequence"/>
</dbReference>
<keyword evidence="5" id="KW-1185">Reference proteome</keyword>
<keyword evidence="4" id="KW-0675">Receptor</keyword>
<dbReference type="Pfam" id="PF13676">
    <property type="entry name" value="TIR_2"/>
    <property type="match status" value="1"/>
</dbReference>
<evidence type="ECO:0000313" key="5">
    <source>
        <dbReference type="Proteomes" id="UP001523369"/>
    </source>
</evidence>
<accession>A0ABT1E2Z3</accession>
<reference evidence="4 5" key="1">
    <citation type="submission" date="2022-06" db="EMBL/GenBank/DDBJ databases">
        <title>New Species of the Genus Actinoplanes, ActinopZanes ferrugineus.</title>
        <authorList>
            <person name="Ding P."/>
        </authorList>
    </citation>
    <scope>NUCLEOTIDE SEQUENCE [LARGE SCALE GENOMIC DNA]</scope>
    <source>
        <strain evidence="4 5">TRM88003</strain>
    </source>
</reference>
<feature type="transmembrane region" description="Helical" evidence="2">
    <location>
        <begin position="83"/>
        <end position="102"/>
    </location>
</feature>
<feature type="domain" description="TIR" evidence="3">
    <location>
        <begin position="287"/>
        <end position="430"/>
    </location>
</feature>
<keyword evidence="2" id="KW-0812">Transmembrane</keyword>
<evidence type="ECO:0000256" key="1">
    <source>
        <dbReference type="SAM" id="MobiDB-lite"/>
    </source>
</evidence>
<keyword evidence="2" id="KW-0472">Membrane</keyword>
<protein>
    <submittedName>
        <fullName evidence="4">Toll/interleukin-1 receptor domain-containing protein</fullName>
    </submittedName>
</protein>
<keyword evidence="2" id="KW-1133">Transmembrane helix</keyword>